<keyword evidence="3" id="KW-1185">Reference proteome</keyword>
<organism evidence="2 3">
    <name type="scientific">Boseongicola aestuarii</name>
    <dbReference type="NCBI Taxonomy" id="1470561"/>
    <lineage>
        <taxon>Bacteria</taxon>
        <taxon>Pseudomonadati</taxon>
        <taxon>Pseudomonadota</taxon>
        <taxon>Alphaproteobacteria</taxon>
        <taxon>Rhodobacterales</taxon>
        <taxon>Paracoccaceae</taxon>
        <taxon>Boseongicola</taxon>
    </lineage>
</organism>
<dbReference type="RefSeq" id="WP_281256198.1">
    <property type="nucleotide sequence ID" value="NZ_FXXQ01000009.1"/>
</dbReference>
<dbReference type="Proteomes" id="UP000201838">
    <property type="component" value="Unassembled WGS sequence"/>
</dbReference>
<keyword evidence="1" id="KW-0472">Membrane</keyword>
<gene>
    <name evidence="2" type="ORF">BOA8489_02758</name>
</gene>
<evidence type="ECO:0000256" key="1">
    <source>
        <dbReference type="SAM" id="Phobius"/>
    </source>
</evidence>
<dbReference type="AlphaFoldDB" id="A0A238J320"/>
<keyword evidence="1" id="KW-0812">Transmembrane</keyword>
<dbReference type="EMBL" id="FXXQ01000009">
    <property type="protein sequence ID" value="SMX24632.1"/>
    <property type="molecule type" value="Genomic_DNA"/>
</dbReference>
<name>A0A238J320_9RHOB</name>
<reference evidence="2 3" key="1">
    <citation type="submission" date="2017-05" db="EMBL/GenBank/DDBJ databases">
        <authorList>
            <person name="Song R."/>
            <person name="Chenine A.L."/>
            <person name="Ruprecht R.M."/>
        </authorList>
    </citation>
    <scope>NUCLEOTIDE SEQUENCE [LARGE SCALE GENOMIC DNA]</scope>
    <source>
        <strain evidence="2 3">CECT 8489</strain>
    </source>
</reference>
<protein>
    <submittedName>
        <fullName evidence="2">Uncharacterized protein</fullName>
    </submittedName>
</protein>
<evidence type="ECO:0000313" key="2">
    <source>
        <dbReference type="EMBL" id="SMX24632.1"/>
    </source>
</evidence>
<keyword evidence="1" id="KW-1133">Transmembrane helix</keyword>
<proteinExistence type="predicted"/>
<feature type="transmembrane region" description="Helical" evidence="1">
    <location>
        <begin position="12"/>
        <end position="30"/>
    </location>
</feature>
<accession>A0A238J320</accession>
<sequence length="43" mass="4955">MEIVWSLTPLGWAVLILGYTCGVILMYKLMVRTIRRNRDSADV</sequence>
<evidence type="ECO:0000313" key="3">
    <source>
        <dbReference type="Proteomes" id="UP000201838"/>
    </source>
</evidence>